<sequence>MRDSEGNMATRRGIYWFYNDFRLHDNPLLAKAARGVESLHCVYFSELKSQFERRFLPIEIKDDAKQHFARQSVGELNQSLRQLGQVLHKLEADGLSQALDTLNDLIKDYDITDLFIAHSASWYVDTIVEQLESQHQKLDIHRHNTHSLFSDNELPFDLDDLPQSFSKFRKLIEKQPIPLPSGTVTMLPPPINNRQGLPEAYGSFEGTLDIGESVRGGELAGLAHVRSYFETDAALCYKKTRNALDDWHSSTKFSLWLANGNVSAKAIVSQLHRFERHNGANDSTYWIVFELLWREYFHWYGRRHGTRLFAFSGIHNKAPLTSFYAQRFRQWVNGTTPYPIVNACMRQLKQTGYMSNRGRQLVASCLVHELSIDWRYGANYFQHTLIDYDVGSNWGNWQYLAGVGADPRGHRKFDLQKQTQMYDPDGVFIRKWEGEGLTMSVDAVDMVDWPLDTND</sequence>
<evidence type="ECO:0000256" key="4">
    <source>
        <dbReference type="ARBA" id="ARBA00022827"/>
    </source>
</evidence>
<evidence type="ECO:0000256" key="5">
    <source>
        <dbReference type="ARBA" id="ARBA00022991"/>
    </source>
</evidence>
<feature type="binding site" evidence="6">
    <location>
        <position position="237"/>
    </location>
    <ligand>
        <name>FAD</name>
        <dbReference type="ChEBI" id="CHEBI:57692"/>
    </ligand>
</feature>
<keyword evidence="5 7" id="KW-0157">Chromophore</keyword>
<dbReference type="STRING" id="990268.JCM19235_3405"/>
<evidence type="ECO:0000256" key="3">
    <source>
        <dbReference type="ARBA" id="ARBA00022630"/>
    </source>
</evidence>
<dbReference type="AlphaFoldDB" id="A0A090S0U4"/>
<dbReference type="GO" id="GO:0071949">
    <property type="term" value="F:FAD binding"/>
    <property type="evidence" value="ECO:0007669"/>
    <property type="project" value="TreeGrafter"/>
</dbReference>
<dbReference type="InterPro" id="IPR036134">
    <property type="entry name" value="Crypto/Photolyase_FAD-like_sf"/>
</dbReference>
<dbReference type="EMBL" id="BBMR01000006">
    <property type="protein sequence ID" value="GAL20403.1"/>
    <property type="molecule type" value="Genomic_DNA"/>
</dbReference>
<proteinExistence type="inferred from homology"/>
<feature type="binding site" evidence="6">
    <location>
        <begin position="387"/>
        <end position="389"/>
    </location>
    <ligand>
        <name>FAD</name>
        <dbReference type="ChEBI" id="CHEBI:57692"/>
    </ligand>
</feature>
<feature type="domain" description="Photolyase/cryptochrome alpha/beta" evidence="8">
    <location>
        <begin position="11"/>
        <end position="148"/>
    </location>
</feature>
<dbReference type="PRINTS" id="PR00147">
    <property type="entry name" value="DNAPHOTLYASE"/>
</dbReference>
<dbReference type="SUPFAM" id="SSF52425">
    <property type="entry name" value="Cryptochrome/photolyase, N-terminal domain"/>
    <property type="match status" value="1"/>
</dbReference>
<dbReference type="InterPro" id="IPR002081">
    <property type="entry name" value="Cryptochrome/DNA_photolyase_1"/>
</dbReference>
<dbReference type="PANTHER" id="PTHR11455:SF22">
    <property type="entry name" value="CRYPTOCHROME DASH"/>
    <property type="match status" value="1"/>
</dbReference>
<comment type="caution">
    <text evidence="9">The sequence shown here is derived from an EMBL/GenBank/DDBJ whole genome shotgun (WGS) entry which is preliminary data.</text>
</comment>
<keyword evidence="10" id="KW-1185">Reference proteome</keyword>
<comment type="cofactor">
    <cofactor evidence="7">
        <name>(6R)-5,10-methylene-5,6,7,8-tetrahydrofolate</name>
        <dbReference type="ChEBI" id="CHEBI:15636"/>
    </cofactor>
    <text evidence="7">Binds 1 5,10-methenyltetrahydrofolate (MTHF) per subunit.</text>
</comment>
<evidence type="ECO:0000313" key="10">
    <source>
        <dbReference type="Proteomes" id="UP000029228"/>
    </source>
</evidence>
<keyword evidence="9" id="KW-0456">Lyase</keyword>
<name>A0A090S0U4_9VIBR</name>
<dbReference type="InterPro" id="IPR006050">
    <property type="entry name" value="DNA_photolyase_N"/>
</dbReference>
<dbReference type="NCBIfam" id="TIGR02765">
    <property type="entry name" value="crypto_DASH"/>
    <property type="match status" value="1"/>
</dbReference>
<dbReference type="InterPro" id="IPR005101">
    <property type="entry name" value="Cryptochr/Photolyase_FAD-bd"/>
</dbReference>
<keyword evidence="3 6" id="KW-0285">Flavoprotein</keyword>
<dbReference type="Gene3D" id="3.40.50.620">
    <property type="entry name" value="HUPs"/>
    <property type="match status" value="1"/>
</dbReference>
<dbReference type="PANTHER" id="PTHR11455">
    <property type="entry name" value="CRYPTOCHROME"/>
    <property type="match status" value="1"/>
</dbReference>
<dbReference type="Pfam" id="PF00875">
    <property type="entry name" value="DNA_photolyase"/>
    <property type="match status" value="1"/>
</dbReference>
<dbReference type="PROSITE" id="PS51645">
    <property type="entry name" value="PHR_CRY_ALPHA_BETA"/>
    <property type="match status" value="1"/>
</dbReference>
<comment type="function">
    <text evidence="7">May have a photoreceptor function.</text>
</comment>
<dbReference type="Pfam" id="PF03441">
    <property type="entry name" value="FAD_binding_7"/>
    <property type="match status" value="1"/>
</dbReference>
<dbReference type="Gene3D" id="1.25.40.80">
    <property type="match status" value="1"/>
</dbReference>
<dbReference type="InterPro" id="IPR036155">
    <property type="entry name" value="Crypto/Photolyase_N_sf"/>
</dbReference>
<reference evidence="9 10" key="1">
    <citation type="submission" date="2014-09" db="EMBL/GenBank/DDBJ databases">
        <title>Vibrio maritimus JCM 19235. (C45) whole genome shotgun sequence.</title>
        <authorList>
            <person name="Sawabe T."/>
            <person name="Meirelles P."/>
            <person name="Nakanishi M."/>
            <person name="Sayaka M."/>
            <person name="Hattori M."/>
            <person name="Ohkuma M."/>
        </authorList>
    </citation>
    <scope>NUCLEOTIDE SEQUENCE [LARGE SCALE GENOMIC DNA]</scope>
    <source>
        <strain evidence="10">JCM19235</strain>
    </source>
</reference>
<dbReference type="InterPro" id="IPR014729">
    <property type="entry name" value="Rossmann-like_a/b/a_fold"/>
</dbReference>
<dbReference type="Gene3D" id="1.10.579.10">
    <property type="entry name" value="DNA Cyclobutane Dipyrimidine Photolyase, subunit A, domain 3"/>
    <property type="match status" value="1"/>
</dbReference>
<protein>
    <recommendedName>
        <fullName evidence="2 7">Cryptochrome DASH</fullName>
    </recommendedName>
</protein>
<organism evidence="9 10">
    <name type="scientific">Vibrio maritimus</name>
    <dbReference type="NCBI Taxonomy" id="990268"/>
    <lineage>
        <taxon>Bacteria</taxon>
        <taxon>Pseudomonadati</taxon>
        <taxon>Pseudomonadota</taxon>
        <taxon>Gammaproteobacteria</taxon>
        <taxon>Vibrionales</taxon>
        <taxon>Vibrionaceae</taxon>
        <taxon>Vibrio</taxon>
    </lineage>
</organism>
<evidence type="ECO:0000259" key="8">
    <source>
        <dbReference type="PROSITE" id="PS51645"/>
    </source>
</evidence>
<dbReference type="GO" id="GO:0003677">
    <property type="term" value="F:DNA binding"/>
    <property type="evidence" value="ECO:0007669"/>
    <property type="project" value="TreeGrafter"/>
</dbReference>
<accession>A0A090S0U4</accession>
<dbReference type="GO" id="GO:0000719">
    <property type="term" value="P:photoreactive repair"/>
    <property type="evidence" value="ECO:0007669"/>
    <property type="project" value="TreeGrafter"/>
</dbReference>
<evidence type="ECO:0000256" key="1">
    <source>
        <dbReference type="ARBA" id="ARBA00005862"/>
    </source>
</evidence>
<dbReference type="InterPro" id="IPR014133">
    <property type="entry name" value="Cry_DASH"/>
</dbReference>
<dbReference type="SUPFAM" id="SSF48173">
    <property type="entry name" value="Cryptochrome/photolyase FAD-binding domain"/>
    <property type="match status" value="1"/>
</dbReference>
<dbReference type="GO" id="GO:0003913">
    <property type="term" value="F:DNA photolyase activity"/>
    <property type="evidence" value="ECO:0007669"/>
    <property type="project" value="InterPro"/>
</dbReference>
<reference evidence="9 10" key="2">
    <citation type="submission" date="2014-09" db="EMBL/GenBank/DDBJ databases">
        <authorList>
            <consortium name="NBRP consortium"/>
            <person name="Sawabe T."/>
            <person name="Meirelles P."/>
            <person name="Nakanishi M."/>
            <person name="Sayaka M."/>
            <person name="Hattori M."/>
            <person name="Ohkuma M."/>
        </authorList>
    </citation>
    <scope>NUCLEOTIDE SEQUENCE [LARGE SCALE GENOMIC DNA]</scope>
    <source>
        <strain evidence="10">JCM19235</strain>
    </source>
</reference>
<comment type="similarity">
    <text evidence="1 7">Belongs to the DNA photolyase class-1 family.</text>
</comment>
<comment type="cofactor">
    <cofactor evidence="6 7">
        <name>FAD</name>
        <dbReference type="ChEBI" id="CHEBI:57692"/>
    </cofactor>
    <text evidence="6 7">Binds 1 FAD per subunit.</text>
</comment>
<gene>
    <name evidence="9" type="ORF">JCM19235_3405</name>
</gene>
<evidence type="ECO:0000256" key="6">
    <source>
        <dbReference type="PIRSR" id="PIRSR602081-1"/>
    </source>
</evidence>
<feature type="binding site" evidence="6">
    <location>
        <begin position="250"/>
        <end position="254"/>
    </location>
    <ligand>
        <name>FAD</name>
        <dbReference type="ChEBI" id="CHEBI:57692"/>
    </ligand>
</feature>
<evidence type="ECO:0000256" key="7">
    <source>
        <dbReference type="RuleBase" id="RU367151"/>
    </source>
</evidence>
<keyword evidence="4 6" id="KW-0274">FAD</keyword>
<evidence type="ECO:0000313" key="9">
    <source>
        <dbReference type="EMBL" id="GAL20403.1"/>
    </source>
</evidence>
<dbReference type="Proteomes" id="UP000029228">
    <property type="component" value="Unassembled WGS sequence"/>
</dbReference>
<evidence type="ECO:0000256" key="2">
    <source>
        <dbReference type="ARBA" id="ARBA00017881"/>
    </source>
</evidence>